<evidence type="ECO:0000313" key="3">
    <source>
        <dbReference type="Proteomes" id="UP001595379"/>
    </source>
</evidence>
<evidence type="ECO:0000313" key="2">
    <source>
        <dbReference type="EMBL" id="MFC2925923.1"/>
    </source>
</evidence>
<comment type="caution">
    <text evidence="2">The sequence shown here is derived from an EMBL/GenBank/DDBJ whole genome shotgun (WGS) entry which is preliminary data.</text>
</comment>
<feature type="signal peptide" evidence="1">
    <location>
        <begin position="1"/>
        <end position="20"/>
    </location>
</feature>
<dbReference type="RefSeq" id="WP_343164889.1">
    <property type="nucleotide sequence ID" value="NZ_JBHRSV010000012.1"/>
</dbReference>
<protein>
    <submittedName>
        <fullName evidence="2">Uncharacterized protein</fullName>
    </submittedName>
</protein>
<organism evidence="2 3">
    <name type="scientific">Hyphobacterium vulgare</name>
    <dbReference type="NCBI Taxonomy" id="1736751"/>
    <lineage>
        <taxon>Bacteria</taxon>
        <taxon>Pseudomonadati</taxon>
        <taxon>Pseudomonadota</taxon>
        <taxon>Alphaproteobacteria</taxon>
        <taxon>Maricaulales</taxon>
        <taxon>Maricaulaceae</taxon>
        <taxon>Hyphobacterium</taxon>
    </lineage>
</organism>
<dbReference type="EMBL" id="JBHRSV010000012">
    <property type="protein sequence ID" value="MFC2925923.1"/>
    <property type="molecule type" value="Genomic_DNA"/>
</dbReference>
<evidence type="ECO:0000256" key="1">
    <source>
        <dbReference type="SAM" id="SignalP"/>
    </source>
</evidence>
<gene>
    <name evidence="2" type="ORF">ACFOOR_07380</name>
</gene>
<name>A0ABV6ZWX0_9PROT</name>
<dbReference type="Proteomes" id="UP001595379">
    <property type="component" value="Unassembled WGS sequence"/>
</dbReference>
<keyword evidence="1" id="KW-0732">Signal</keyword>
<accession>A0ABV6ZWX0</accession>
<keyword evidence="3" id="KW-1185">Reference proteome</keyword>
<feature type="chain" id="PRO_5046358874" evidence="1">
    <location>
        <begin position="21"/>
        <end position="267"/>
    </location>
</feature>
<sequence length="267" mass="27766">MTFQSAVAVIAAGALTTACATTGYTLRPVEAENTEIRYERGFATVTSYGEQGSVMVYPAGANSNRRLLFDVAVINHSETSVNFGLESLELIVNGQTVGFFTRDELAEEARRQRNAQIAAAILIGAAAAYAAADMASSSGHGYISGPYGTTTYAYSHYNATAAVLGSALAAGVTAEAISEINGSMERTLGELGGAALETTTVDSGYSFGGRATARPFEAEALPEISRVTLIANLGGEEHRFEFDMSVGAPNLYPYQSGLVGDSAPAGK</sequence>
<proteinExistence type="predicted"/>
<reference evidence="3" key="1">
    <citation type="journal article" date="2019" name="Int. J. Syst. Evol. Microbiol.">
        <title>The Global Catalogue of Microorganisms (GCM) 10K type strain sequencing project: providing services to taxonomists for standard genome sequencing and annotation.</title>
        <authorList>
            <consortium name="The Broad Institute Genomics Platform"/>
            <consortium name="The Broad Institute Genome Sequencing Center for Infectious Disease"/>
            <person name="Wu L."/>
            <person name="Ma J."/>
        </authorList>
    </citation>
    <scope>NUCLEOTIDE SEQUENCE [LARGE SCALE GENOMIC DNA]</scope>
    <source>
        <strain evidence="3">KCTC 52487</strain>
    </source>
</reference>